<dbReference type="EMBL" id="CAJOBQ010000345">
    <property type="protein sequence ID" value="CAF4333810.1"/>
    <property type="molecule type" value="Genomic_DNA"/>
</dbReference>
<dbReference type="Proteomes" id="UP000663851">
    <property type="component" value="Unassembled WGS sequence"/>
</dbReference>
<evidence type="ECO:0000313" key="10">
    <source>
        <dbReference type="EMBL" id="CAF4453225.1"/>
    </source>
</evidence>
<dbReference type="EMBL" id="CAJNYU010001597">
    <property type="protein sequence ID" value="CAF3451555.1"/>
    <property type="molecule type" value="Genomic_DNA"/>
</dbReference>
<dbReference type="Proteomes" id="UP000663865">
    <property type="component" value="Unassembled WGS sequence"/>
</dbReference>
<dbReference type="Proteomes" id="UP000663848">
    <property type="component" value="Unassembled WGS sequence"/>
</dbReference>
<keyword evidence="13" id="KW-1185">Reference proteome</keyword>
<dbReference type="Proteomes" id="UP000663833">
    <property type="component" value="Unassembled WGS sequence"/>
</dbReference>
<proteinExistence type="predicted"/>
<reference evidence="2" key="1">
    <citation type="submission" date="2021-02" db="EMBL/GenBank/DDBJ databases">
        <authorList>
            <person name="Nowell W R."/>
        </authorList>
    </citation>
    <scope>NUCLEOTIDE SEQUENCE</scope>
</reference>
<evidence type="ECO:0000313" key="5">
    <source>
        <dbReference type="EMBL" id="CAF3451555.1"/>
    </source>
</evidence>
<feature type="coiled-coil region" evidence="1">
    <location>
        <begin position="126"/>
        <end position="176"/>
    </location>
</feature>
<organism evidence="2 12">
    <name type="scientific">Rotaria socialis</name>
    <dbReference type="NCBI Taxonomy" id="392032"/>
    <lineage>
        <taxon>Eukaryota</taxon>
        <taxon>Metazoa</taxon>
        <taxon>Spiralia</taxon>
        <taxon>Gnathifera</taxon>
        <taxon>Rotifera</taxon>
        <taxon>Eurotatoria</taxon>
        <taxon>Bdelloidea</taxon>
        <taxon>Philodinida</taxon>
        <taxon>Philodinidae</taxon>
        <taxon>Rotaria</taxon>
    </lineage>
</organism>
<evidence type="ECO:0000313" key="6">
    <source>
        <dbReference type="EMBL" id="CAF3556128.1"/>
    </source>
</evidence>
<name>A0A817PFX2_9BILA</name>
<dbReference type="OrthoDB" id="9984661at2759"/>
<dbReference type="Proteomes" id="UP000663825">
    <property type="component" value="Unassembled WGS sequence"/>
</dbReference>
<dbReference type="EMBL" id="CAJNXB010001373">
    <property type="protein sequence ID" value="CAF3160437.1"/>
    <property type="molecule type" value="Genomic_DNA"/>
</dbReference>
<evidence type="ECO:0000313" key="9">
    <source>
        <dbReference type="EMBL" id="CAF4333810.1"/>
    </source>
</evidence>
<sequence length="181" mass="21766">MSSNSLIFVWLDKRMGYLPGGNEQLKDKFRKILSPLRQFDKPTSCYDFLRDSTKDKKVFFLTTNIFAEEDFLRQIALIKNVHFIYIYDQENKQFTTNDKNLLEKMGSKRLIHFDEILYEQLIYDLIQLYKNQAEQLVKDKQNKEAKQLFEYSLQLIDTVEEQNQDLQTVQQDLFEKIQQIK</sequence>
<evidence type="ECO:0000313" key="11">
    <source>
        <dbReference type="EMBL" id="CAF4750863.1"/>
    </source>
</evidence>
<dbReference type="EMBL" id="CAJOBR010000039">
    <property type="protein sequence ID" value="CAF4453225.1"/>
    <property type="molecule type" value="Genomic_DNA"/>
</dbReference>
<gene>
    <name evidence="5" type="ORF">FME351_LOCUS13439</name>
    <name evidence="4" type="ORF">GRG538_LOCUS12439</name>
    <name evidence="8" type="ORF">HFQ381_LOCUS14498</name>
    <name evidence="3" type="ORF">KIK155_LOCUS6791</name>
    <name evidence="6" type="ORF">LUA448_LOCUS28212</name>
    <name evidence="10" type="ORF">QYT958_LOCUS812</name>
    <name evidence="2" type="ORF">TIS948_LOCUS10226</name>
    <name evidence="11" type="ORF">TOA249_LOCUS20358</name>
    <name evidence="9" type="ORF">TSG867_LOCUS8398</name>
    <name evidence="7" type="ORF">UJA718_LOCUS2011</name>
</gene>
<dbReference type="Proteomes" id="UP000663872">
    <property type="component" value="Unassembled WGS sequence"/>
</dbReference>
<accession>A0A817PFX2</accession>
<dbReference type="EMBL" id="CAJNYD010003969">
    <property type="protein sequence ID" value="CAF3556128.1"/>
    <property type="molecule type" value="Genomic_DNA"/>
</dbReference>
<evidence type="ECO:0000313" key="2">
    <source>
        <dbReference type="EMBL" id="CAF3160437.1"/>
    </source>
</evidence>
<dbReference type="EMBL" id="CAJNYV010000828">
    <property type="protein sequence ID" value="CAF3386471.1"/>
    <property type="molecule type" value="Genomic_DNA"/>
</dbReference>
<dbReference type="Proteomes" id="UP000663873">
    <property type="component" value="Unassembled WGS sequence"/>
</dbReference>
<evidence type="ECO:0000256" key="1">
    <source>
        <dbReference type="SAM" id="Coils"/>
    </source>
</evidence>
<dbReference type="EMBL" id="CAJOBP010000129">
    <property type="protein sequence ID" value="CAF4127832.1"/>
    <property type="molecule type" value="Genomic_DNA"/>
</dbReference>
<evidence type="ECO:0000313" key="3">
    <source>
        <dbReference type="EMBL" id="CAF3386471.1"/>
    </source>
</evidence>
<evidence type="ECO:0000313" key="13">
    <source>
        <dbReference type="Proteomes" id="UP000663873"/>
    </source>
</evidence>
<evidence type="ECO:0000313" key="7">
    <source>
        <dbReference type="EMBL" id="CAF4127832.1"/>
    </source>
</evidence>
<keyword evidence="1" id="KW-0175">Coiled coil</keyword>
<dbReference type="EMBL" id="CAJNYT010001765">
    <property type="protein sequence ID" value="CAF3428497.1"/>
    <property type="molecule type" value="Genomic_DNA"/>
</dbReference>
<dbReference type="Proteomes" id="UP000663838">
    <property type="component" value="Unassembled WGS sequence"/>
</dbReference>
<evidence type="ECO:0000313" key="12">
    <source>
        <dbReference type="Proteomes" id="UP000663825"/>
    </source>
</evidence>
<dbReference type="AlphaFoldDB" id="A0A817PFX2"/>
<dbReference type="Proteomes" id="UP000663869">
    <property type="component" value="Unassembled WGS sequence"/>
</dbReference>
<dbReference type="EMBL" id="CAJOBS010001664">
    <property type="protein sequence ID" value="CAF4750863.1"/>
    <property type="molecule type" value="Genomic_DNA"/>
</dbReference>
<protein>
    <submittedName>
        <fullName evidence="2">Uncharacterized protein</fullName>
    </submittedName>
</protein>
<evidence type="ECO:0000313" key="4">
    <source>
        <dbReference type="EMBL" id="CAF3428497.1"/>
    </source>
</evidence>
<comment type="caution">
    <text evidence="2">The sequence shown here is derived from an EMBL/GenBank/DDBJ whole genome shotgun (WGS) entry which is preliminary data.</text>
</comment>
<dbReference type="Proteomes" id="UP000663862">
    <property type="component" value="Unassembled WGS sequence"/>
</dbReference>
<dbReference type="EMBL" id="CAJOBO010000949">
    <property type="protein sequence ID" value="CAF4315938.1"/>
    <property type="molecule type" value="Genomic_DNA"/>
</dbReference>
<evidence type="ECO:0000313" key="8">
    <source>
        <dbReference type="EMBL" id="CAF4315938.1"/>
    </source>
</evidence>